<protein>
    <submittedName>
        <fullName evidence="1">Uncharacterized protein</fullName>
    </submittedName>
</protein>
<dbReference type="EMBL" id="JAGGMB010000003">
    <property type="protein sequence ID" value="MBP2077082.1"/>
    <property type="molecule type" value="Genomic_DNA"/>
</dbReference>
<evidence type="ECO:0000313" key="2">
    <source>
        <dbReference type="Proteomes" id="UP001138793"/>
    </source>
</evidence>
<proteinExistence type="predicted"/>
<reference evidence="1" key="1">
    <citation type="submission" date="2021-03" db="EMBL/GenBank/DDBJ databases">
        <title>Genomic Encyclopedia of Type Strains, Phase IV (KMG-IV): sequencing the most valuable type-strain genomes for metagenomic binning, comparative biology and taxonomic classification.</title>
        <authorList>
            <person name="Goeker M."/>
        </authorList>
    </citation>
    <scope>NUCLEOTIDE SEQUENCE</scope>
    <source>
        <strain evidence="1">DSM 107338</strain>
    </source>
</reference>
<gene>
    <name evidence="1" type="ORF">J2Z64_001313</name>
</gene>
<sequence length="99" mass="11517">MIDWWLYFIQGTHDEVCIIGDGNRCNRRCYPAGACSFTKVTNQYGLDVTVGDITYDHSVDSLESKGYHDLEHAMESMKKARSNYVWDYFNDIEAYELND</sequence>
<comment type="caution">
    <text evidence="1">The sequence shown here is derived from an EMBL/GenBank/DDBJ whole genome shotgun (WGS) entry which is preliminary data.</text>
</comment>
<keyword evidence="2" id="KW-1185">Reference proteome</keyword>
<evidence type="ECO:0000313" key="1">
    <source>
        <dbReference type="EMBL" id="MBP2077082.1"/>
    </source>
</evidence>
<dbReference type="Proteomes" id="UP001138793">
    <property type="component" value="Unassembled WGS sequence"/>
</dbReference>
<dbReference type="AlphaFoldDB" id="A0A9X1CG49"/>
<name>A0A9X1CG49_9BACI</name>
<organism evidence="1 2">
    <name type="scientific">Oceanobacillus polygoni</name>
    <dbReference type="NCBI Taxonomy" id="1235259"/>
    <lineage>
        <taxon>Bacteria</taxon>
        <taxon>Bacillati</taxon>
        <taxon>Bacillota</taxon>
        <taxon>Bacilli</taxon>
        <taxon>Bacillales</taxon>
        <taxon>Bacillaceae</taxon>
        <taxon>Oceanobacillus</taxon>
    </lineage>
</organism>
<accession>A0A9X1CG49</accession>